<gene>
    <name evidence="4" type="ORF">V2H41_11465</name>
</gene>
<evidence type="ECO:0000313" key="4">
    <source>
        <dbReference type="EMBL" id="MEE6187890.1"/>
    </source>
</evidence>
<dbReference type="SMART" id="SM00287">
    <property type="entry name" value="SH3b"/>
    <property type="match status" value="4"/>
</dbReference>
<dbReference type="Pfam" id="PF08239">
    <property type="entry name" value="SH3_3"/>
    <property type="match status" value="4"/>
</dbReference>
<dbReference type="InterPro" id="IPR036779">
    <property type="entry name" value="LysM_dom_sf"/>
</dbReference>
<feature type="domain" description="SH3b" evidence="2">
    <location>
        <begin position="400"/>
        <end position="464"/>
    </location>
</feature>
<dbReference type="CDD" id="cd00118">
    <property type="entry name" value="LysM"/>
    <property type="match status" value="1"/>
</dbReference>
<dbReference type="SMART" id="SM00257">
    <property type="entry name" value="LysM"/>
    <property type="match status" value="2"/>
</dbReference>
<dbReference type="Gene3D" id="2.30.30.40">
    <property type="entry name" value="SH3 Domains"/>
    <property type="match status" value="4"/>
</dbReference>
<dbReference type="SUPFAM" id="SSF54106">
    <property type="entry name" value="LysM domain"/>
    <property type="match status" value="2"/>
</dbReference>
<dbReference type="Gene3D" id="3.10.350.10">
    <property type="entry name" value="LysM domain"/>
    <property type="match status" value="2"/>
</dbReference>
<feature type="chain" id="PRO_5047220788" evidence="1">
    <location>
        <begin position="20"/>
        <end position="618"/>
    </location>
</feature>
<accession>A0ABU7RIR0</accession>
<dbReference type="EMBL" id="JAZGLY010000007">
    <property type="protein sequence ID" value="MEE6187890.1"/>
    <property type="molecule type" value="Genomic_DNA"/>
</dbReference>
<comment type="caution">
    <text evidence="4">The sequence shown here is derived from an EMBL/GenBank/DDBJ whole genome shotgun (WGS) entry which is preliminary data.</text>
</comment>
<dbReference type="PROSITE" id="PS51781">
    <property type="entry name" value="SH3B"/>
    <property type="match status" value="4"/>
</dbReference>
<evidence type="ECO:0000313" key="5">
    <source>
        <dbReference type="Proteomes" id="UP001357452"/>
    </source>
</evidence>
<dbReference type="InterPro" id="IPR052354">
    <property type="entry name" value="Cell_Wall_Dynamics_Protein"/>
</dbReference>
<keyword evidence="5" id="KW-1185">Reference proteome</keyword>
<proteinExistence type="predicted"/>
<sequence>MKKYLLSVGFVLVSMLAIAQSGKLVAEKSGKGAVIIHEVQPKEGLYSLSRIYGVKVSEIAAANGFDVNKSLAIGQKVKIPLTANNLSQKKGKTPVYYTISDGENLTSISNRFNKVPIKELKSWNKLRSDVAPKGKEIIVGYFTGNVPAGGKQQSDTETAKSSKSNPTQVAVITGTNINIRKGPSTDQPVVGTAQKDDRVTVLKRVNDEWTSIRTGDGVEGYIASQFLQLENDKETAKTTVQKTAAIKTAKIVGSSVNVRKGPARDQEVLTVANEGESVEILKEIDKDWTWIRTKDGVEGFMASQFLKPEAAPKGAIAKTETKKSAPVKTGKVYGTNVNIRKGPSTSQEVVAIAQENDEIEILKEVNKEWTSIRTKDGIEGYIASQFLKPRETQPEPQKVEQKAKAYATNINVRKGPSTSQDVIGLVRADEEVVYVRKVDDEWSEIRMTDGTHGFVATRFLSFDGQPSAAAIEAEELAKAQEAQERALAAAQTKEEVKESVQEVAASALRVVDETGYFKEDFEKYKNPNLISEQLVASGIFKTDRGWSDGKYYLLMDNAAPGTVVKLINPENNKFVYAKVLGKMKGVQYSEGYDIRISEAAASKLGTGNMDKFNVRVAY</sequence>
<evidence type="ECO:0000259" key="3">
    <source>
        <dbReference type="PROSITE" id="PS51782"/>
    </source>
</evidence>
<protein>
    <submittedName>
        <fullName evidence="4">SH3 domain-containing protein</fullName>
    </submittedName>
</protein>
<organism evidence="4 5">
    <name type="scientific">Niabella digestorum</name>
    <dbReference type="NCBI Taxonomy" id="3117701"/>
    <lineage>
        <taxon>Bacteria</taxon>
        <taxon>Pseudomonadati</taxon>
        <taxon>Bacteroidota</taxon>
        <taxon>Chitinophagia</taxon>
        <taxon>Chitinophagales</taxon>
        <taxon>Chitinophagaceae</taxon>
        <taxon>Niabella</taxon>
    </lineage>
</organism>
<feature type="domain" description="SH3b" evidence="2">
    <location>
        <begin position="327"/>
        <end position="391"/>
    </location>
</feature>
<dbReference type="Proteomes" id="UP001357452">
    <property type="component" value="Unassembled WGS sequence"/>
</dbReference>
<dbReference type="RefSeq" id="WP_330975296.1">
    <property type="nucleotide sequence ID" value="NZ_JAZGLY010000007.1"/>
</dbReference>
<dbReference type="InterPro" id="IPR003646">
    <property type="entry name" value="SH3-like_bac-type"/>
</dbReference>
<dbReference type="InterPro" id="IPR036028">
    <property type="entry name" value="SH3-like_dom_sf"/>
</dbReference>
<feature type="domain" description="LysM" evidence="3">
    <location>
        <begin position="95"/>
        <end position="139"/>
    </location>
</feature>
<name>A0ABU7RIR0_9BACT</name>
<feature type="signal peptide" evidence="1">
    <location>
        <begin position="1"/>
        <end position="19"/>
    </location>
</feature>
<feature type="domain" description="SH3b" evidence="2">
    <location>
        <begin position="246"/>
        <end position="310"/>
    </location>
</feature>
<reference evidence="4 5" key="1">
    <citation type="submission" date="2024-01" db="EMBL/GenBank/DDBJ databases">
        <title>Niabella digestum sp. nov., isolated from waste digestion system.</title>
        <authorList>
            <person name="Zhang L."/>
        </authorList>
    </citation>
    <scope>NUCLEOTIDE SEQUENCE [LARGE SCALE GENOMIC DNA]</scope>
    <source>
        <strain evidence="4 5">A18</strain>
    </source>
</reference>
<dbReference type="Pfam" id="PF01476">
    <property type="entry name" value="LysM"/>
    <property type="match status" value="2"/>
</dbReference>
<dbReference type="PANTHER" id="PTHR34408">
    <property type="entry name" value="FAMILY PROTEIN, PUTATIVE-RELATED"/>
    <property type="match status" value="1"/>
</dbReference>
<dbReference type="SUPFAM" id="SSF50044">
    <property type="entry name" value="SH3-domain"/>
    <property type="match status" value="2"/>
</dbReference>
<dbReference type="PROSITE" id="PS51782">
    <property type="entry name" value="LYSM"/>
    <property type="match status" value="2"/>
</dbReference>
<feature type="domain" description="LysM" evidence="3">
    <location>
        <begin position="35"/>
        <end position="79"/>
    </location>
</feature>
<evidence type="ECO:0000256" key="1">
    <source>
        <dbReference type="SAM" id="SignalP"/>
    </source>
</evidence>
<dbReference type="InterPro" id="IPR018392">
    <property type="entry name" value="LysM"/>
</dbReference>
<evidence type="ECO:0000259" key="2">
    <source>
        <dbReference type="PROSITE" id="PS51781"/>
    </source>
</evidence>
<keyword evidence="1" id="KW-0732">Signal</keyword>
<feature type="domain" description="SH3b" evidence="2">
    <location>
        <begin position="167"/>
        <end position="231"/>
    </location>
</feature>